<protein>
    <submittedName>
        <fullName evidence="1">Uncharacterized protein</fullName>
    </submittedName>
</protein>
<dbReference type="Proteomes" id="UP000308600">
    <property type="component" value="Unassembled WGS sequence"/>
</dbReference>
<keyword evidence="2" id="KW-1185">Reference proteome</keyword>
<gene>
    <name evidence="1" type="ORF">BDN72DRAFT_781806</name>
</gene>
<accession>A0ACD3A167</accession>
<evidence type="ECO:0000313" key="1">
    <source>
        <dbReference type="EMBL" id="TFK58642.1"/>
    </source>
</evidence>
<dbReference type="EMBL" id="ML209260">
    <property type="protein sequence ID" value="TFK58642.1"/>
    <property type="molecule type" value="Genomic_DNA"/>
</dbReference>
<proteinExistence type="predicted"/>
<sequence length="159" mass="17631">MTALLECNDTVDVVIRSSDGQLHGAHSRNLEMYSGGFPPASLANPDQVNTIELTETSEIITLKLKYVHNQRQPDSRKIGFEVMKELAEAVEKYQIYSAMEVCSLHMRNAATDHPLGVLAWATRHNYMEIADLAAPQTLNLTLEEVDHALGPAIGSWVRS</sequence>
<name>A0ACD3A167_9AGAR</name>
<organism evidence="1 2">
    <name type="scientific">Pluteus cervinus</name>
    <dbReference type="NCBI Taxonomy" id="181527"/>
    <lineage>
        <taxon>Eukaryota</taxon>
        <taxon>Fungi</taxon>
        <taxon>Dikarya</taxon>
        <taxon>Basidiomycota</taxon>
        <taxon>Agaricomycotina</taxon>
        <taxon>Agaricomycetes</taxon>
        <taxon>Agaricomycetidae</taxon>
        <taxon>Agaricales</taxon>
        <taxon>Pluteineae</taxon>
        <taxon>Pluteaceae</taxon>
        <taxon>Pluteus</taxon>
    </lineage>
</organism>
<reference evidence="1 2" key="1">
    <citation type="journal article" date="2019" name="Nat. Ecol. Evol.">
        <title>Megaphylogeny resolves global patterns of mushroom evolution.</title>
        <authorList>
            <person name="Varga T."/>
            <person name="Krizsan K."/>
            <person name="Foldi C."/>
            <person name="Dima B."/>
            <person name="Sanchez-Garcia M."/>
            <person name="Sanchez-Ramirez S."/>
            <person name="Szollosi G.J."/>
            <person name="Szarkandi J.G."/>
            <person name="Papp V."/>
            <person name="Albert L."/>
            <person name="Andreopoulos W."/>
            <person name="Angelini C."/>
            <person name="Antonin V."/>
            <person name="Barry K.W."/>
            <person name="Bougher N.L."/>
            <person name="Buchanan P."/>
            <person name="Buyck B."/>
            <person name="Bense V."/>
            <person name="Catcheside P."/>
            <person name="Chovatia M."/>
            <person name="Cooper J."/>
            <person name="Damon W."/>
            <person name="Desjardin D."/>
            <person name="Finy P."/>
            <person name="Geml J."/>
            <person name="Haridas S."/>
            <person name="Hughes K."/>
            <person name="Justo A."/>
            <person name="Karasinski D."/>
            <person name="Kautmanova I."/>
            <person name="Kiss B."/>
            <person name="Kocsube S."/>
            <person name="Kotiranta H."/>
            <person name="LaButti K.M."/>
            <person name="Lechner B.E."/>
            <person name="Liimatainen K."/>
            <person name="Lipzen A."/>
            <person name="Lukacs Z."/>
            <person name="Mihaltcheva S."/>
            <person name="Morgado L.N."/>
            <person name="Niskanen T."/>
            <person name="Noordeloos M.E."/>
            <person name="Ohm R.A."/>
            <person name="Ortiz-Santana B."/>
            <person name="Ovrebo C."/>
            <person name="Racz N."/>
            <person name="Riley R."/>
            <person name="Savchenko A."/>
            <person name="Shiryaev A."/>
            <person name="Soop K."/>
            <person name="Spirin V."/>
            <person name="Szebenyi C."/>
            <person name="Tomsovsky M."/>
            <person name="Tulloss R.E."/>
            <person name="Uehling J."/>
            <person name="Grigoriev I.V."/>
            <person name="Vagvolgyi C."/>
            <person name="Papp T."/>
            <person name="Martin F.M."/>
            <person name="Miettinen O."/>
            <person name="Hibbett D.S."/>
            <person name="Nagy L.G."/>
        </authorList>
    </citation>
    <scope>NUCLEOTIDE SEQUENCE [LARGE SCALE GENOMIC DNA]</scope>
    <source>
        <strain evidence="1 2">NL-1719</strain>
    </source>
</reference>
<evidence type="ECO:0000313" key="2">
    <source>
        <dbReference type="Proteomes" id="UP000308600"/>
    </source>
</evidence>